<protein>
    <submittedName>
        <fullName evidence="3">Uncharacterized protein</fullName>
    </submittedName>
</protein>
<feature type="transmembrane region" description="Helical" evidence="1">
    <location>
        <begin position="6"/>
        <end position="26"/>
    </location>
</feature>
<sequence>METNPAIAKPIILVVIALTLFMLPGLKLPYLDQKAETYFSEAITKAGLAYSVCRIVNASVSVIKESQIQIEPAGLGVSLAAGQALDPLDDMTERASDIIVTAIVSLGIQKIAYELSVEFAPVLIAIFLIAFVIATILKSVRAKTIRDIILKSIVLIAVARLCLPTASIISSYLNGNYFSPEIIKVKDELAMSYPVIERLKDVRMPEINGVLGTVKNGFNFVGEKTADLKTSLKEMIQNMGSMVSNLLKLSSLYVALFVIQVVLLPVGIFWLLSRITNAFLWTNRF</sequence>
<feature type="transmembrane region" description="Helical" evidence="1">
    <location>
        <begin position="252"/>
        <end position="272"/>
    </location>
</feature>
<feature type="transmembrane region" description="Helical" evidence="1">
    <location>
        <begin position="119"/>
        <end position="137"/>
    </location>
</feature>
<reference evidence="3 4" key="1">
    <citation type="submission" date="2018-06" db="EMBL/GenBank/DDBJ databases">
        <title>Complete Genome Sequence of Desulfobacter hydrogenophilus (DSM3380).</title>
        <authorList>
            <person name="Marietou A."/>
            <person name="Schreiber L."/>
            <person name="Marshall I."/>
            <person name="Jorgensen B."/>
        </authorList>
    </citation>
    <scope>NUCLEOTIDE SEQUENCE [LARGE SCALE GENOMIC DNA]</scope>
    <source>
        <strain evidence="3 4">DSM 3380</strain>
    </source>
</reference>
<keyword evidence="1" id="KW-0472">Membrane</keyword>
<keyword evidence="1" id="KW-0812">Transmembrane</keyword>
<dbReference type="Proteomes" id="UP000293902">
    <property type="component" value="Chromosome"/>
</dbReference>
<organism evidence="3 4">
    <name type="scientific">Desulfobacter hydrogenophilus</name>
    <dbReference type="NCBI Taxonomy" id="2291"/>
    <lineage>
        <taxon>Bacteria</taxon>
        <taxon>Pseudomonadati</taxon>
        <taxon>Thermodesulfobacteriota</taxon>
        <taxon>Desulfobacteria</taxon>
        <taxon>Desulfobacterales</taxon>
        <taxon>Desulfobacteraceae</taxon>
        <taxon>Desulfobacter</taxon>
    </lineage>
</organism>
<dbReference type="RefSeq" id="WP_111958510.1">
    <property type="nucleotide sequence ID" value="NZ_CP036313.1"/>
</dbReference>
<gene>
    <name evidence="3" type="ORF">DO021_16060</name>
    <name evidence="2" type="ORF">EYB58_17980</name>
</gene>
<evidence type="ECO:0000313" key="5">
    <source>
        <dbReference type="Proteomes" id="UP000293902"/>
    </source>
</evidence>
<accession>A0A328FC48</accession>
<dbReference type="EMBL" id="CP036313">
    <property type="protein sequence ID" value="QBH14647.1"/>
    <property type="molecule type" value="Genomic_DNA"/>
</dbReference>
<reference evidence="2 5" key="2">
    <citation type="submission" date="2019-02" db="EMBL/GenBank/DDBJ databases">
        <title>Complete genome sequence of Desulfobacter hydrogenophilus AcRS1.</title>
        <authorList>
            <person name="Marietou A."/>
            <person name="Lund M.B."/>
            <person name="Marshall I.P.G."/>
            <person name="Schreiber L."/>
            <person name="Jorgensen B."/>
        </authorList>
    </citation>
    <scope>NUCLEOTIDE SEQUENCE [LARGE SCALE GENOMIC DNA]</scope>
    <source>
        <strain evidence="2 5">AcRS1</strain>
    </source>
</reference>
<proteinExistence type="predicted"/>
<keyword evidence="1" id="KW-1133">Transmembrane helix</keyword>
<name>A0A328FC48_9BACT</name>
<keyword evidence="5" id="KW-1185">Reference proteome</keyword>
<feature type="transmembrane region" description="Helical" evidence="1">
    <location>
        <begin position="149"/>
        <end position="173"/>
    </location>
</feature>
<evidence type="ECO:0000313" key="4">
    <source>
        <dbReference type="Proteomes" id="UP000248798"/>
    </source>
</evidence>
<evidence type="ECO:0000313" key="2">
    <source>
        <dbReference type="EMBL" id="QBH14647.1"/>
    </source>
</evidence>
<dbReference type="EMBL" id="QLNI01000034">
    <property type="protein sequence ID" value="RAM00992.1"/>
    <property type="molecule type" value="Genomic_DNA"/>
</dbReference>
<evidence type="ECO:0000313" key="3">
    <source>
        <dbReference type="EMBL" id="RAM00992.1"/>
    </source>
</evidence>
<dbReference type="Proteomes" id="UP000248798">
    <property type="component" value="Unassembled WGS sequence"/>
</dbReference>
<dbReference type="OrthoDB" id="5293851at2"/>
<dbReference type="AlphaFoldDB" id="A0A328FC48"/>
<evidence type="ECO:0000256" key="1">
    <source>
        <dbReference type="SAM" id="Phobius"/>
    </source>
</evidence>